<evidence type="ECO:0000256" key="1">
    <source>
        <dbReference type="SAM" id="MobiDB-lite"/>
    </source>
</evidence>
<feature type="compositionally biased region" description="Polar residues" evidence="1">
    <location>
        <begin position="262"/>
        <end position="290"/>
    </location>
</feature>
<dbReference type="STRING" id="1149755.A0A2J6RGA3"/>
<dbReference type="OrthoDB" id="5365129at2759"/>
<dbReference type="EMBL" id="KZ613949">
    <property type="protein sequence ID" value="PMD37537.1"/>
    <property type="molecule type" value="Genomic_DNA"/>
</dbReference>
<feature type="signal peptide" evidence="2">
    <location>
        <begin position="1"/>
        <end position="25"/>
    </location>
</feature>
<protein>
    <recommendedName>
        <fullName evidence="5">Lytic polysaccharide monooxygenase</fullName>
    </recommendedName>
</protein>
<sequence>MAGAVVEGMALALTLALSLIPLADSLFPAPPSDQITNVQVCAGSLGTEDGSVPGIHLFDLAGETIGFTPPSGDVIEQGQQKTIQVTHRLANKDAAAEAEYISVVQGGNDAICISWVSVTLEDGASFSFNGDIGFQCGAFWNYGNTTITADPTNGIYQPRCNWIDGIVTNGITTKAMGIHLPSFLANQGRIDQYNQNNNIMCKSDPRFKLYEKLALTDPIPHFVNPVFDPTTLLDNSLTAALDSKNWATAPVDTSPLKGLGNSKRNTGNTGNQASKNTNTVKTTAPPQSAKHQGVLIKSRSKSHSANQLCGSETSWGPDLVSFHEGVFCDMNQKTTWPLCNKAADSNCFDQVTNNLRLKKGTSRQNNGGKTPPVKKYTNVQEW</sequence>
<evidence type="ECO:0000313" key="4">
    <source>
        <dbReference type="Proteomes" id="UP000235786"/>
    </source>
</evidence>
<feature type="chain" id="PRO_5014334710" description="Lytic polysaccharide monooxygenase" evidence="2">
    <location>
        <begin position="26"/>
        <end position="382"/>
    </location>
</feature>
<feature type="region of interest" description="Disordered" evidence="1">
    <location>
        <begin position="251"/>
        <end position="301"/>
    </location>
</feature>
<dbReference type="AlphaFoldDB" id="A0A2J6RGA3"/>
<accession>A0A2J6RGA3</accession>
<evidence type="ECO:0000313" key="3">
    <source>
        <dbReference type="EMBL" id="PMD37537.1"/>
    </source>
</evidence>
<keyword evidence="4" id="KW-1185">Reference proteome</keyword>
<evidence type="ECO:0000256" key="2">
    <source>
        <dbReference type="SAM" id="SignalP"/>
    </source>
</evidence>
<evidence type="ECO:0008006" key="5">
    <source>
        <dbReference type="Google" id="ProtNLM"/>
    </source>
</evidence>
<keyword evidence="2" id="KW-0732">Signal</keyword>
<organism evidence="3 4">
    <name type="scientific">Hyaloscypha variabilis (strain UAMH 11265 / GT02V1 / F)</name>
    <name type="common">Meliniomyces variabilis</name>
    <dbReference type="NCBI Taxonomy" id="1149755"/>
    <lineage>
        <taxon>Eukaryota</taxon>
        <taxon>Fungi</taxon>
        <taxon>Dikarya</taxon>
        <taxon>Ascomycota</taxon>
        <taxon>Pezizomycotina</taxon>
        <taxon>Leotiomycetes</taxon>
        <taxon>Helotiales</taxon>
        <taxon>Hyaloscyphaceae</taxon>
        <taxon>Hyaloscypha</taxon>
        <taxon>Hyaloscypha variabilis</taxon>
    </lineage>
</organism>
<feature type="region of interest" description="Disordered" evidence="1">
    <location>
        <begin position="359"/>
        <end position="382"/>
    </location>
</feature>
<name>A0A2J6RGA3_HYAVF</name>
<reference evidence="3 4" key="1">
    <citation type="submission" date="2016-04" db="EMBL/GenBank/DDBJ databases">
        <title>A degradative enzymes factory behind the ericoid mycorrhizal symbiosis.</title>
        <authorList>
            <consortium name="DOE Joint Genome Institute"/>
            <person name="Martino E."/>
            <person name="Morin E."/>
            <person name="Grelet G."/>
            <person name="Kuo A."/>
            <person name="Kohler A."/>
            <person name="Daghino S."/>
            <person name="Barry K."/>
            <person name="Choi C."/>
            <person name="Cichocki N."/>
            <person name="Clum A."/>
            <person name="Copeland A."/>
            <person name="Hainaut M."/>
            <person name="Haridas S."/>
            <person name="Labutti K."/>
            <person name="Lindquist E."/>
            <person name="Lipzen A."/>
            <person name="Khouja H.-R."/>
            <person name="Murat C."/>
            <person name="Ohm R."/>
            <person name="Olson A."/>
            <person name="Spatafora J."/>
            <person name="Veneault-Fourrey C."/>
            <person name="Henrissat B."/>
            <person name="Grigoriev I."/>
            <person name="Martin F."/>
            <person name="Perotto S."/>
        </authorList>
    </citation>
    <scope>NUCLEOTIDE SEQUENCE [LARGE SCALE GENOMIC DNA]</scope>
    <source>
        <strain evidence="3 4">F</strain>
    </source>
</reference>
<dbReference type="Proteomes" id="UP000235786">
    <property type="component" value="Unassembled WGS sequence"/>
</dbReference>
<gene>
    <name evidence="3" type="ORF">L207DRAFT_600065</name>
</gene>
<proteinExistence type="predicted"/>